<dbReference type="AlphaFoldDB" id="A0A191MX78"/>
<sequence length="393" mass="44906">DFILYLFNYGNYDVVAFEMDTFNCGCFLTTSGSLLFKANFSSKSKIAEDSEYKLKKLPKDKTLDWGGIMGRKGDNIFVHQLAQAQLSSGKAVTLKVLNDILAYSGMLVNEDTFNSLINMPKFIFNNLHKLETRKLIDDMIGLPHGKIQQRGVYIFTYIPTNQKYVGSSSQLALRLKGYLNQTHRSLGKLIPLIMEKGLSEFKLEVICLPNYPDLNPEIVLEQYYLLDPSFNLNTIKVSNNPSGSTAKPLYMYNRDKSILYYFTLQQKDFISKLNIDHTTFTKHLTKGTYYLGKYLFLRERVNTAKVTEMTLPEIAIMLQQDRVKFNINKPVNGLSKSVLLIHIDSKEEIVFESLGKCVKFFLSKGLPATQTTLVKRLNTSIPYRGYICKSIEK</sequence>
<dbReference type="InterPro" id="IPR035901">
    <property type="entry name" value="GIY-YIG_endonuc_sf"/>
</dbReference>
<gene>
    <name evidence="2" type="primary">orf393</name>
</gene>
<evidence type="ECO:0000313" key="2">
    <source>
        <dbReference type="EMBL" id="AMX22257.1"/>
    </source>
</evidence>
<name>A0A191MX78_CRYPA</name>
<dbReference type="EMBL" id="KT428651">
    <property type="protein sequence ID" value="AMX22257.1"/>
    <property type="molecule type" value="Genomic_DNA"/>
</dbReference>
<keyword evidence="2" id="KW-0255">Endonuclease</keyword>
<dbReference type="SUPFAM" id="SSF82771">
    <property type="entry name" value="GIY-YIG endonuclease"/>
    <property type="match status" value="1"/>
</dbReference>
<geneLocation type="mitochondrion" evidence="2"/>
<keyword evidence="2" id="KW-0378">Hydrolase</keyword>
<keyword evidence="2" id="KW-0540">Nuclease</keyword>
<dbReference type="GO" id="GO:0004519">
    <property type="term" value="F:endonuclease activity"/>
    <property type="evidence" value="ECO:0007669"/>
    <property type="project" value="UniProtKB-KW"/>
</dbReference>
<dbReference type="InterPro" id="IPR003647">
    <property type="entry name" value="Intron_nuc_1_rpt"/>
</dbReference>
<feature type="non-terminal residue" evidence="2">
    <location>
        <position position="1"/>
    </location>
</feature>
<protein>
    <submittedName>
        <fullName evidence="2">GIY-YIG endonuclease</fullName>
    </submittedName>
</protein>
<evidence type="ECO:0000259" key="1">
    <source>
        <dbReference type="SMART" id="SM00465"/>
    </source>
</evidence>
<feature type="domain" description="GIY-YIG" evidence="1">
    <location>
        <begin position="149"/>
        <end position="238"/>
    </location>
</feature>
<reference evidence="2" key="1">
    <citation type="journal article" date="2016" name="PLoS ONE">
        <title>Intron Derived Size Polymorphism in the Mitochondrial Genomes of Closely Related Chrysoporthe Species.</title>
        <authorList>
            <person name="Kanzi A.M."/>
            <person name="Wingfield B.D."/>
            <person name="Steenkamp E.T."/>
            <person name="Naidoo S."/>
            <person name="van der Merwe N.A."/>
        </authorList>
    </citation>
    <scope>NUCLEOTIDE SEQUENCE</scope>
</reference>
<organism evidence="2">
    <name type="scientific">Cryphonectria parasitica</name>
    <name type="common">Chestnut blight fungus</name>
    <name type="synonym">Endothia parasitica</name>
    <dbReference type="NCBI Taxonomy" id="5116"/>
    <lineage>
        <taxon>Eukaryota</taxon>
        <taxon>Fungi</taxon>
        <taxon>Dikarya</taxon>
        <taxon>Ascomycota</taxon>
        <taxon>Pezizomycotina</taxon>
        <taxon>Sordariomycetes</taxon>
        <taxon>Sordariomycetidae</taxon>
        <taxon>Diaporthales</taxon>
        <taxon>Cryphonectriaceae</taxon>
        <taxon>Cryphonectria-Endothia species complex</taxon>
        <taxon>Cryphonectria</taxon>
    </lineage>
</organism>
<dbReference type="SMART" id="SM00465">
    <property type="entry name" value="GIYc"/>
    <property type="match status" value="1"/>
</dbReference>
<dbReference type="InterPro" id="IPR000305">
    <property type="entry name" value="GIY-YIG_endonuc"/>
</dbReference>
<keyword evidence="2" id="KW-0496">Mitochondrion</keyword>
<proteinExistence type="predicted"/>
<dbReference type="SMART" id="SM00497">
    <property type="entry name" value="IENR1"/>
    <property type="match status" value="2"/>
</dbReference>
<accession>A0A191MX78</accession>